<dbReference type="Proteomes" id="UP000238823">
    <property type="component" value="Unassembled WGS sequence"/>
</dbReference>
<protein>
    <submittedName>
        <fullName evidence="2">Uncharacterized protein</fullName>
    </submittedName>
</protein>
<name>A0A2S9Y3G6_9BACT</name>
<feature type="transmembrane region" description="Helical" evidence="1">
    <location>
        <begin position="52"/>
        <end position="70"/>
    </location>
</feature>
<feature type="transmembrane region" description="Helical" evidence="1">
    <location>
        <begin position="12"/>
        <end position="32"/>
    </location>
</feature>
<gene>
    <name evidence="2" type="ORF">ENSA7_62790</name>
</gene>
<evidence type="ECO:0000313" key="3">
    <source>
        <dbReference type="Proteomes" id="UP000238823"/>
    </source>
</evidence>
<keyword evidence="1" id="KW-0812">Transmembrane</keyword>
<evidence type="ECO:0000256" key="1">
    <source>
        <dbReference type="SAM" id="Phobius"/>
    </source>
</evidence>
<proteinExistence type="predicted"/>
<reference evidence="2 3" key="1">
    <citation type="submission" date="2018-03" db="EMBL/GenBank/DDBJ databases">
        <title>Draft Genome Sequences of the Obligatory Marine Myxobacteria Enhygromyxa salina SWB007.</title>
        <authorList>
            <person name="Poehlein A."/>
            <person name="Moghaddam J.A."/>
            <person name="Harms H."/>
            <person name="Alanjari M."/>
            <person name="Koenig G.M."/>
            <person name="Daniel R."/>
            <person name="Schaeberle T.F."/>
        </authorList>
    </citation>
    <scope>NUCLEOTIDE SEQUENCE [LARGE SCALE GENOMIC DNA]</scope>
    <source>
        <strain evidence="2 3">SWB007</strain>
    </source>
</reference>
<comment type="caution">
    <text evidence="2">The sequence shown here is derived from an EMBL/GenBank/DDBJ whole genome shotgun (WGS) entry which is preliminary data.</text>
</comment>
<evidence type="ECO:0000313" key="2">
    <source>
        <dbReference type="EMBL" id="PRP99639.1"/>
    </source>
</evidence>
<accession>A0A2S9Y3G6</accession>
<dbReference type="EMBL" id="PVNL01000120">
    <property type="protein sequence ID" value="PRP99639.1"/>
    <property type="molecule type" value="Genomic_DNA"/>
</dbReference>
<dbReference type="AlphaFoldDB" id="A0A2S9Y3G6"/>
<sequence>MRYPGLRMSRGVEHGLFWAAVVALLIAHMFGFGQGQRPLLGGWVPLDLAYRVAWITAAAVLVFWMTGRLWPDNE</sequence>
<organism evidence="2 3">
    <name type="scientific">Enhygromyxa salina</name>
    <dbReference type="NCBI Taxonomy" id="215803"/>
    <lineage>
        <taxon>Bacteria</taxon>
        <taxon>Pseudomonadati</taxon>
        <taxon>Myxococcota</taxon>
        <taxon>Polyangia</taxon>
        <taxon>Nannocystales</taxon>
        <taxon>Nannocystaceae</taxon>
        <taxon>Enhygromyxa</taxon>
    </lineage>
</organism>
<keyword evidence="1" id="KW-0472">Membrane</keyword>
<keyword evidence="1" id="KW-1133">Transmembrane helix</keyword>